<evidence type="ECO:0000313" key="2">
    <source>
        <dbReference type="Proteomes" id="UP000321424"/>
    </source>
</evidence>
<gene>
    <name evidence="1" type="ORF">NN4_72380</name>
</gene>
<name>A0A511MQ38_9NOCA</name>
<proteinExistence type="predicted"/>
<sequence>MRMQEAVGVAENFQIYSPERRVQTRAGPLDGLTQPVHIGQKGNPFAPRQIGQSLRRWIVGEQYRVSRQELNVAYHGEPGGQPSQHSRVFTAQGAAYAVSAKVCTHRG</sequence>
<dbReference type="Proteomes" id="UP000321424">
    <property type="component" value="Unassembled WGS sequence"/>
</dbReference>
<comment type="caution">
    <text evidence="1">The sequence shown here is derived from an EMBL/GenBank/DDBJ whole genome shotgun (WGS) entry which is preliminary data.</text>
</comment>
<protein>
    <submittedName>
        <fullName evidence="1">Uncharacterized protein</fullName>
    </submittedName>
</protein>
<keyword evidence="2" id="KW-1185">Reference proteome</keyword>
<dbReference type="EMBL" id="BJXA01000075">
    <property type="protein sequence ID" value="GEM42719.1"/>
    <property type="molecule type" value="Genomic_DNA"/>
</dbReference>
<reference evidence="1 2" key="1">
    <citation type="submission" date="2019-07" db="EMBL/GenBank/DDBJ databases">
        <title>Whole genome shotgun sequence of Nocardia ninae NBRC 108245.</title>
        <authorList>
            <person name="Hosoyama A."/>
            <person name="Uohara A."/>
            <person name="Ohji S."/>
            <person name="Ichikawa N."/>
        </authorList>
    </citation>
    <scope>NUCLEOTIDE SEQUENCE [LARGE SCALE GENOMIC DNA]</scope>
    <source>
        <strain evidence="1 2">NBRC 108245</strain>
    </source>
</reference>
<accession>A0A511MQ38</accession>
<organism evidence="1 2">
    <name type="scientific">Nocardia ninae NBRC 108245</name>
    <dbReference type="NCBI Taxonomy" id="1210091"/>
    <lineage>
        <taxon>Bacteria</taxon>
        <taxon>Bacillati</taxon>
        <taxon>Actinomycetota</taxon>
        <taxon>Actinomycetes</taxon>
        <taxon>Mycobacteriales</taxon>
        <taxon>Nocardiaceae</taxon>
        <taxon>Nocardia</taxon>
    </lineage>
</organism>
<evidence type="ECO:0000313" key="1">
    <source>
        <dbReference type="EMBL" id="GEM42719.1"/>
    </source>
</evidence>
<dbReference type="AlphaFoldDB" id="A0A511MQ38"/>